<dbReference type="Proteomes" id="UP001239111">
    <property type="component" value="Chromosome 1"/>
</dbReference>
<organism evidence="1 2">
    <name type="scientific">Eretmocerus hayati</name>
    <dbReference type="NCBI Taxonomy" id="131215"/>
    <lineage>
        <taxon>Eukaryota</taxon>
        <taxon>Metazoa</taxon>
        <taxon>Ecdysozoa</taxon>
        <taxon>Arthropoda</taxon>
        <taxon>Hexapoda</taxon>
        <taxon>Insecta</taxon>
        <taxon>Pterygota</taxon>
        <taxon>Neoptera</taxon>
        <taxon>Endopterygota</taxon>
        <taxon>Hymenoptera</taxon>
        <taxon>Apocrita</taxon>
        <taxon>Proctotrupomorpha</taxon>
        <taxon>Chalcidoidea</taxon>
        <taxon>Aphelinidae</taxon>
        <taxon>Aphelininae</taxon>
        <taxon>Eretmocerus</taxon>
    </lineage>
</organism>
<evidence type="ECO:0000313" key="2">
    <source>
        <dbReference type="Proteomes" id="UP001239111"/>
    </source>
</evidence>
<accession>A0ACC2Q0T2</accession>
<protein>
    <submittedName>
        <fullName evidence="1">Uncharacterized protein</fullName>
    </submittedName>
</protein>
<dbReference type="EMBL" id="CM056741">
    <property type="protein sequence ID" value="KAJ8688167.1"/>
    <property type="molecule type" value="Genomic_DNA"/>
</dbReference>
<name>A0ACC2Q0T2_9HYME</name>
<gene>
    <name evidence="1" type="ORF">QAD02_023962</name>
</gene>
<reference evidence="1" key="1">
    <citation type="submission" date="2023-04" db="EMBL/GenBank/DDBJ databases">
        <title>A chromosome-level genome assembly of the parasitoid wasp Eretmocerus hayati.</title>
        <authorList>
            <person name="Zhong Y."/>
            <person name="Liu S."/>
            <person name="Liu Y."/>
        </authorList>
    </citation>
    <scope>NUCLEOTIDE SEQUENCE</scope>
    <source>
        <strain evidence="1">ZJU_SS_LIU_2023</strain>
    </source>
</reference>
<proteinExistence type="predicted"/>
<comment type="caution">
    <text evidence="1">The sequence shown here is derived from an EMBL/GenBank/DDBJ whole genome shotgun (WGS) entry which is preliminary data.</text>
</comment>
<evidence type="ECO:0000313" key="1">
    <source>
        <dbReference type="EMBL" id="KAJ8688167.1"/>
    </source>
</evidence>
<sequence>MLIDACLSSLCLTTEVLSSGWPGANPVPSDARNSANIENYPYHVSVEFPETPRVSCAGAIISKKHVITTANCVKYKSLDAIRIRAWYTTTRLKGGTVYEVENVTAHEDYKFIDGWRINDTYSKLFGAGEVASAGSPANVIGWGGNDELPQLRVANEIRDYSTCDRAYNEAHGIPSKTICAGMGACYNDPGDPIVVGGLVAGVATNHVTDCEMSFAGSGVFSEIARYRDWIDRYVEYSDCKKGK</sequence>
<keyword evidence="2" id="KW-1185">Reference proteome</keyword>